<comment type="caution">
    <text evidence="6">The sequence shown here is derived from an EMBL/GenBank/DDBJ whole genome shotgun (WGS) entry which is preliminary data.</text>
</comment>
<dbReference type="EMBL" id="CAJNOL010001173">
    <property type="protein sequence ID" value="CAF1304886.1"/>
    <property type="molecule type" value="Genomic_DNA"/>
</dbReference>
<feature type="region of interest" description="Disordered" evidence="5">
    <location>
        <begin position="100"/>
        <end position="125"/>
    </location>
</feature>
<evidence type="ECO:0000313" key="7">
    <source>
        <dbReference type="EMBL" id="CAF1304363.1"/>
    </source>
</evidence>
<name>A0A814KNJ4_9BILA</name>
<dbReference type="Proteomes" id="UP000663854">
    <property type="component" value="Unassembled WGS sequence"/>
</dbReference>
<evidence type="ECO:0000256" key="5">
    <source>
        <dbReference type="SAM" id="MobiDB-lite"/>
    </source>
</evidence>
<keyword evidence="10" id="KW-1185">Reference proteome</keyword>
<keyword evidence="4" id="KW-0175">Coiled coil</keyword>
<feature type="region of interest" description="Disordered" evidence="5">
    <location>
        <begin position="1"/>
        <end position="34"/>
    </location>
</feature>
<comment type="similarity">
    <text evidence="2">Belongs to the tropomyosin family.</text>
</comment>
<protein>
    <recommendedName>
        <fullName evidence="11">Tropomyosin</fullName>
    </recommendedName>
</protein>
<feature type="compositionally biased region" description="Polar residues" evidence="5">
    <location>
        <begin position="1"/>
        <end position="19"/>
    </location>
</feature>
<evidence type="ECO:0008006" key="11">
    <source>
        <dbReference type="Google" id="ProtNLM"/>
    </source>
</evidence>
<dbReference type="Proteomes" id="UP000663870">
    <property type="component" value="Unassembled WGS sequence"/>
</dbReference>
<dbReference type="PANTHER" id="PTHR19269">
    <property type="entry name" value="TROPOMYOSIN"/>
    <property type="match status" value="1"/>
</dbReference>
<comment type="function">
    <text evidence="1">Tropomyosin, in association with the troponin complex, plays a central role in the calcium dependent regulation of muscle contraction.</text>
</comment>
<dbReference type="AlphaFoldDB" id="A0A814KNJ4"/>
<sequence length="284" mass="33336">MSANLNNGILRTLNRTPQQSSSSSSMNESGSSVIDTIRKRMQQMKDELAKSQDELHAYQIEREREKHAREQAEGEIGGLQRRTQLVEEDLERTEERLTQATQKLEEASKAADESERGRKGLEQRTYQDDERIATLEQQLAEAQLIAEDSDRKYDEVARRINIMEVARKLKVREGELERLDDRAQRFEDKIAQYEQDVKHLHYELRSKEVFLTKAIQREESYEEQIRDLTTRLKEAEQRADLAERTMAKLQKEVDRLEDELLAEREKYKNVSDELDMTLNELSGY</sequence>
<evidence type="ECO:0000256" key="4">
    <source>
        <dbReference type="ARBA" id="ARBA00023054"/>
    </source>
</evidence>
<dbReference type="PRINTS" id="PR00194">
    <property type="entry name" value="TROPOMYOSIN"/>
</dbReference>
<dbReference type="EMBL" id="CAJNOH010000475">
    <property type="protein sequence ID" value="CAF1052018.1"/>
    <property type="molecule type" value="Genomic_DNA"/>
</dbReference>
<evidence type="ECO:0000256" key="3">
    <source>
        <dbReference type="ARBA" id="ARBA00022737"/>
    </source>
</evidence>
<dbReference type="SUPFAM" id="SSF57997">
    <property type="entry name" value="Tropomyosin"/>
    <property type="match status" value="1"/>
</dbReference>
<dbReference type="InterPro" id="IPR000533">
    <property type="entry name" value="Tropomyosin"/>
</dbReference>
<evidence type="ECO:0000256" key="1">
    <source>
        <dbReference type="ARBA" id="ARBA00002987"/>
    </source>
</evidence>
<evidence type="ECO:0000313" key="10">
    <source>
        <dbReference type="Proteomes" id="UP000663870"/>
    </source>
</evidence>
<evidence type="ECO:0000313" key="6">
    <source>
        <dbReference type="EMBL" id="CAF1052018.1"/>
    </source>
</evidence>
<reference evidence="6" key="1">
    <citation type="submission" date="2021-02" db="EMBL/GenBank/DDBJ databases">
        <authorList>
            <person name="Nowell W R."/>
        </authorList>
    </citation>
    <scope>NUCLEOTIDE SEQUENCE</scope>
</reference>
<dbReference type="EMBL" id="CAJNOL010001171">
    <property type="protein sequence ID" value="CAF1304363.1"/>
    <property type="molecule type" value="Genomic_DNA"/>
</dbReference>
<organism evidence="6 9">
    <name type="scientific">Rotaria sordida</name>
    <dbReference type="NCBI Taxonomy" id="392033"/>
    <lineage>
        <taxon>Eukaryota</taxon>
        <taxon>Metazoa</taxon>
        <taxon>Spiralia</taxon>
        <taxon>Gnathifera</taxon>
        <taxon>Rotifera</taxon>
        <taxon>Eurotatoria</taxon>
        <taxon>Bdelloidea</taxon>
        <taxon>Philodinida</taxon>
        <taxon>Philodinidae</taxon>
        <taxon>Rotaria</taxon>
    </lineage>
</organism>
<feature type="compositionally biased region" description="Low complexity" evidence="5">
    <location>
        <begin position="20"/>
        <end position="32"/>
    </location>
</feature>
<dbReference type="FunFam" id="1.20.5.170:FF:000001">
    <property type="entry name" value="Tropomyosin alpha-1 chain isoform 1"/>
    <property type="match status" value="1"/>
</dbReference>
<accession>A0A814KNJ4</accession>
<gene>
    <name evidence="7" type="ORF">JXQ802_LOCUS29676</name>
    <name evidence="8" type="ORF">JXQ802_LOCUS29697</name>
    <name evidence="6" type="ORF">PYM288_LOCUS17196</name>
</gene>
<proteinExistence type="inferred from homology"/>
<feature type="compositionally biased region" description="Basic and acidic residues" evidence="5">
    <location>
        <begin position="56"/>
        <end position="72"/>
    </location>
</feature>
<evidence type="ECO:0000313" key="9">
    <source>
        <dbReference type="Proteomes" id="UP000663854"/>
    </source>
</evidence>
<dbReference type="Gene3D" id="1.20.5.170">
    <property type="match status" value="2"/>
</dbReference>
<dbReference type="FunFam" id="1.20.5.170:FF:000005">
    <property type="entry name" value="Tropomyosin alpha-1 chain"/>
    <property type="match status" value="1"/>
</dbReference>
<evidence type="ECO:0000256" key="2">
    <source>
        <dbReference type="ARBA" id="ARBA00009036"/>
    </source>
</evidence>
<feature type="region of interest" description="Disordered" evidence="5">
    <location>
        <begin position="56"/>
        <end position="83"/>
    </location>
</feature>
<dbReference type="Pfam" id="PF00261">
    <property type="entry name" value="Tropomyosin"/>
    <property type="match status" value="1"/>
</dbReference>
<evidence type="ECO:0000313" key="8">
    <source>
        <dbReference type="EMBL" id="CAF1304886.1"/>
    </source>
</evidence>
<keyword evidence="3" id="KW-0677">Repeat</keyword>